<feature type="transmembrane region" description="Helical" evidence="7">
    <location>
        <begin position="163"/>
        <end position="180"/>
    </location>
</feature>
<feature type="transmembrane region" description="Helical" evidence="7">
    <location>
        <begin position="106"/>
        <end position="124"/>
    </location>
</feature>
<evidence type="ECO:0000256" key="1">
    <source>
        <dbReference type="ARBA" id="ARBA00004141"/>
    </source>
</evidence>
<dbReference type="PANTHER" id="PTHR22950:SF529">
    <property type="entry name" value="AMINO ACID TRANSPORTER AVT3B"/>
    <property type="match status" value="1"/>
</dbReference>
<feature type="chain" id="PRO_5040486956" evidence="8">
    <location>
        <begin position="20"/>
        <end position="322"/>
    </location>
</feature>
<accession>A0A9Q0W4Q7</accession>
<evidence type="ECO:0000259" key="9">
    <source>
        <dbReference type="Pfam" id="PF01490"/>
    </source>
</evidence>
<comment type="subcellular location">
    <subcellularLocation>
        <location evidence="1">Membrane</location>
        <topology evidence="1">Multi-pass membrane protein</topology>
    </subcellularLocation>
</comment>
<keyword evidence="8" id="KW-0732">Signal</keyword>
<feature type="transmembrane region" description="Helical" evidence="7">
    <location>
        <begin position="62"/>
        <end position="85"/>
    </location>
</feature>
<dbReference type="GO" id="GO:0015175">
    <property type="term" value="F:neutral L-amino acid transmembrane transporter activity"/>
    <property type="evidence" value="ECO:0007669"/>
    <property type="project" value="TreeGrafter"/>
</dbReference>
<dbReference type="OrthoDB" id="40134at2759"/>
<evidence type="ECO:0000256" key="3">
    <source>
        <dbReference type="ARBA" id="ARBA00022692"/>
    </source>
</evidence>
<protein>
    <submittedName>
        <fullName evidence="10">AMINO ACID TRANSPORTER</fullName>
    </submittedName>
</protein>
<feature type="signal peptide" evidence="8">
    <location>
        <begin position="1"/>
        <end position="19"/>
    </location>
</feature>
<proteinExistence type="predicted"/>
<organism evidence="10 11">
    <name type="scientific">Salix purpurea</name>
    <name type="common">Purple osier willow</name>
    <dbReference type="NCBI Taxonomy" id="77065"/>
    <lineage>
        <taxon>Eukaryota</taxon>
        <taxon>Viridiplantae</taxon>
        <taxon>Streptophyta</taxon>
        <taxon>Embryophyta</taxon>
        <taxon>Tracheophyta</taxon>
        <taxon>Spermatophyta</taxon>
        <taxon>Magnoliopsida</taxon>
        <taxon>eudicotyledons</taxon>
        <taxon>Gunneridae</taxon>
        <taxon>Pentapetalae</taxon>
        <taxon>rosids</taxon>
        <taxon>fabids</taxon>
        <taxon>Malpighiales</taxon>
        <taxon>Salicaceae</taxon>
        <taxon>Saliceae</taxon>
        <taxon>Salix</taxon>
    </lineage>
</organism>
<gene>
    <name evidence="10" type="ORF">OIU79_024946</name>
</gene>
<evidence type="ECO:0000256" key="4">
    <source>
        <dbReference type="ARBA" id="ARBA00022970"/>
    </source>
</evidence>
<evidence type="ECO:0000256" key="5">
    <source>
        <dbReference type="ARBA" id="ARBA00022989"/>
    </source>
</evidence>
<keyword evidence="2" id="KW-0813">Transport</keyword>
<evidence type="ECO:0000256" key="2">
    <source>
        <dbReference type="ARBA" id="ARBA00022448"/>
    </source>
</evidence>
<dbReference type="Proteomes" id="UP001151532">
    <property type="component" value="Chromosome 15Z"/>
</dbReference>
<dbReference type="InterPro" id="IPR013057">
    <property type="entry name" value="AA_transpt_TM"/>
</dbReference>
<evidence type="ECO:0000256" key="8">
    <source>
        <dbReference type="SAM" id="SignalP"/>
    </source>
</evidence>
<feature type="transmembrane region" description="Helical" evidence="7">
    <location>
        <begin position="192"/>
        <end position="213"/>
    </location>
</feature>
<keyword evidence="4" id="KW-0029">Amino-acid transport</keyword>
<feature type="domain" description="Amino acid transporter transmembrane" evidence="9">
    <location>
        <begin position="187"/>
        <end position="313"/>
    </location>
</feature>
<keyword evidence="6 7" id="KW-0472">Membrane</keyword>
<dbReference type="AlphaFoldDB" id="A0A9Q0W4Q7"/>
<dbReference type="GO" id="GO:0005774">
    <property type="term" value="C:vacuolar membrane"/>
    <property type="evidence" value="ECO:0007669"/>
    <property type="project" value="TreeGrafter"/>
</dbReference>
<dbReference type="PANTHER" id="PTHR22950">
    <property type="entry name" value="AMINO ACID TRANSPORTER"/>
    <property type="match status" value="1"/>
</dbReference>
<keyword evidence="11" id="KW-1185">Reference proteome</keyword>
<keyword evidence="3 7" id="KW-0812">Transmembrane</keyword>
<keyword evidence="5 7" id="KW-1133">Transmembrane helix</keyword>
<dbReference type="Pfam" id="PF01490">
    <property type="entry name" value="Aa_trans"/>
    <property type="match status" value="2"/>
</dbReference>
<feature type="domain" description="Amino acid transporter transmembrane" evidence="9">
    <location>
        <begin position="2"/>
        <end position="185"/>
    </location>
</feature>
<evidence type="ECO:0000256" key="7">
    <source>
        <dbReference type="SAM" id="Phobius"/>
    </source>
</evidence>
<sequence length="322" mass="35180">MSSLLLLVLVFLVCPYAFKRTVNTRRKLQYFSGGLSKINSFGDVGFTVCGSIGRFVVDVMVVLSQAGFCVGYLIFIANTLANLFNSSSPDSLGSQILALSMSAKSWYIWGCFPVQLGLNSIATLTHLAPLSIFADVVDLAAMGVVIVKDVFIMMENRPEVRAFGGLSVIFYGMGVAVYAFEGIGMDIITANLGPGLISLLVQLGLCINLFFTFPLMMNPVYEIVERRFWGGRYCLWLRWVSVLVVTVVALMVPNFADFLSLVGSSVCCGLGFVLPALFHLLVFREEMSWKGWSIDAGIVALGLVLAVSGTWYALMEIFAVRV</sequence>
<evidence type="ECO:0000313" key="11">
    <source>
        <dbReference type="Proteomes" id="UP001151532"/>
    </source>
</evidence>
<evidence type="ECO:0000256" key="6">
    <source>
        <dbReference type="ARBA" id="ARBA00023136"/>
    </source>
</evidence>
<name>A0A9Q0W4Q7_SALPP</name>
<feature type="transmembrane region" description="Helical" evidence="7">
    <location>
        <begin position="294"/>
        <end position="314"/>
    </location>
</feature>
<comment type="caution">
    <text evidence="10">The sequence shown here is derived from an EMBL/GenBank/DDBJ whole genome shotgun (WGS) entry which is preliminary data.</text>
</comment>
<reference evidence="10" key="1">
    <citation type="submission" date="2022-11" db="EMBL/GenBank/DDBJ databases">
        <authorList>
            <person name="Hyden B.L."/>
            <person name="Feng K."/>
            <person name="Yates T."/>
            <person name="Jawdy S."/>
            <person name="Smart L.B."/>
            <person name="Muchero W."/>
        </authorList>
    </citation>
    <scope>NUCLEOTIDE SEQUENCE</scope>
    <source>
        <tissue evidence="10">Shoot tip</tissue>
    </source>
</reference>
<dbReference type="EMBL" id="JAPFFK010000006">
    <property type="protein sequence ID" value="KAJ6759981.1"/>
    <property type="molecule type" value="Genomic_DNA"/>
</dbReference>
<evidence type="ECO:0000313" key="10">
    <source>
        <dbReference type="EMBL" id="KAJ6759981.1"/>
    </source>
</evidence>
<reference evidence="10" key="2">
    <citation type="journal article" date="2023" name="Int. J. Mol. Sci.">
        <title>De Novo Assembly and Annotation of 11 Diverse Shrub Willow (Salix) Genomes Reveals Novel Gene Organization in Sex-Linked Regions.</title>
        <authorList>
            <person name="Hyden B."/>
            <person name="Feng K."/>
            <person name="Yates T.B."/>
            <person name="Jawdy S."/>
            <person name="Cereghino C."/>
            <person name="Smart L.B."/>
            <person name="Muchero W."/>
        </authorList>
    </citation>
    <scope>NUCLEOTIDE SEQUENCE</scope>
    <source>
        <tissue evidence="10">Shoot tip</tissue>
    </source>
</reference>
<feature type="transmembrane region" description="Helical" evidence="7">
    <location>
        <begin position="258"/>
        <end position="282"/>
    </location>
</feature>
<feature type="transmembrane region" description="Helical" evidence="7">
    <location>
        <begin position="233"/>
        <end position="252"/>
    </location>
</feature>
<dbReference type="GO" id="GO:0015179">
    <property type="term" value="F:L-amino acid transmembrane transporter activity"/>
    <property type="evidence" value="ECO:0007669"/>
    <property type="project" value="TreeGrafter"/>
</dbReference>